<dbReference type="GeneID" id="66113615"/>
<dbReference type="EMBL" id="JAHMUF010000001">
    <property type="protein sequence ID" value="KAG7196228.1"/>
    <property type="molecule type" value="Genomic_DNA"/>
</dbReference>
<feature type="region of interest" description="Disordered" evidence="7">
    <location>
        <begin position="115"/>
        <end position="138"/>
    </location>
</feature>
<sequence>MENHSHTASPTVAIRVEESPYSVGSAPQLTDDDNTINLNSSFNQISSPSPHQVNLNHHNRMSAQQDSPYEAEDSLSVNMNQKCHPQGKQIYPKAGQAGVSYSDPNSNAFRIYQMDYNNNNNNNSKTEEPNRGAFKPMRPPPLLISSQQKQYLHQQLINHYSPTSSSYLSSAPPSILSSTLSSGYNTSPMIQQHHQNQEQSNHGGPRGGQGNPQLSTTMNELPGAMHKYGGPSDSFDEVHGLHTVDSDASFNLHPPNSSYLDYHYGSGGSISGGSESGSVSGIPPEPPKELYGNLLAMSSDSSLYEQTVNRQHAFQQPLFKLNMGDSNSDILSDLRPDHNNYSNFNSSSGDLAEFEQSEVLVDHSIHEDKITTTIPPSMIGNNNAEIATTTDNRNSQATITGIPGVPGMTTPNIGYANPQNVSLGLPGEFMYSLSELEFGNPSFDLVVDSSFDDTSGFPTFSTTSQSQVNGMPNTNLAYVPTGSNDSGGSQHPNGPNGASNSKAYPHQNPLLMTRHLQNNSDSATTPLTSFDTYLSDSNSHSFVPREGNANNNNNVQSNNSISQRRVSLKNLMLVQNSPSSTSAATQEDDIQSSPLLNSGTDIQQYSPRHLIQRRRLQHQRSPLREHTEALPPKEAAYHHGNSYHQSTSQAAEFVPQLQQQAHYQNQFNELAQQQQNLPDGGNNNNSQRKTMMYNASNGHMSQQLLQMYNGFPSILSNVPTSAPPLAPLPPLPPFESGGNEEQQQQHHHRQQHHPQHRELSHGGTWQKNPYPQLNTFYHNGKKPSNNSFNMEGPGIPIPQGFPPPPPMGMHPVGSSGASSDRSDSSVGSNGMIKKKHTRRRLLPRSKNGCWICRIKHLKCDEKRPVCASCHKFGIVCDYSPQKPDYVLDKNIRKQKLIEISLVRKLKHKDIGRKK</sequence>
<dbReference type="GO" id="GO:0003677">
    <property type="term" value="F:DNA binding"/>
    <property type="evidence" value="ECO:0007669"/>
    <property type="project" value="UniProtKB-KW"/>
</dbReference>
<keyword evidence="3" id="KW-0805">Transcription regulation</keyword>
<feature type="region of interest" description="Disordered" evidence="7">
    <location>
        <begin position="721"/>
        <end position="839"/>
    </location>
</feature>
<dbReference type="AlphaFoldDB" id="A0A9P7VDL5"/>
<organism evidence="9 10">
    <name type="scientific">Scheffersomyces spartinae</name>
    <dbReference type="NCBI Taxonomy" id="45513"/>
    <lineage>
        <taxon>Eukaryota</taxon>
        <taxon>Fungi</taxon>
        <taxon>Dikarya</taxon>
        <taxon>Ascomycota</taxon>
        <taxon>Saccharomycotina</taxon>
        <taxon>Pichiomycetes</taxon>
        <taxon>Debaryomycetaceae</taxon>
        <taxon>Scheffersomyces</taxon>
    </lineage>
</organism>
<feature type="region of interest" description="Disordered" evidence="7">
    <location>
        <begin position="461"/>
        <end position="506"/>
    </location>
</feature>
<dbReference type="RefSeq" id="XP_043051773.1">
    <property type="nucleotide sequence ID" value="XM_043191096.1"/>
</dbReference>
<protein>
    <recommendedName>
        <fullName evidence="8">Zn(2)-C6 fungal-type domain-containing protein</fullName>
    </recommendedName>
</protein>
<keyword evidence="10" id="KW-1185">Reference proteome</keyword>
<feature type="region of interest" description="Disordered" evidence="7">
    <location>
        <begin position="538"/>
        <end position="559"/>
    </location>
</feature>
<evidence type="ECO:0000256" key="2">
    <source>
        <dbReference type="ARBA" id="ARBA00022833"/>
    </source>
</evidence>
<feature type="domain" description="Zn(2)-C6 fungal-type" evidence="8">
    <location>
        <begin position="848"/>
        <end position="878"/>
    </location>
</feature>
<evidence type="ECO:0000313" key="10">
    <source>
        <dbReference type="Proteomes" id="UP000790833"/>
    </source>
</evidence>
<feature type="region of interest" description="Disordered" evidence="7">
    <location>
        <begin position="577"/>
        <end position="603"/>
    </location>
</feature>
<feature type="compositionally biased region" description="Pro residues" evidence="7">
    <location>
        <begin position="795"/>
        <end position="808"/>
    </location>
</feature>
<dbReference type="Proteomes" id="UP000790833">
    <property type="component" value="Unassembled WGS sequence"/>
</dbReference>
<dbReference type="PROSITE" id="PS00463">
    <property type="entry name" value="ZN2_CY6_FUNGAL_1"/>
    <property type="match status" value="1"/>
</dbReference>
<keyword evidence="2" id="KW-0862">Zinc</keyword>
<dbReference type="SMART" id="SM00066">
    <property type="entry name" value="GAL4"/>
    <property type="match status" value="1"/>
</dbReference>
<evidence type="ECO:0000256" key="6">
    <source>
        <dbReference type="ARBA" id="ARBA00023242"/>
    </source>
</evidence>
<dbReference type="PANTHER" id="PTHR36206:SF4">
    <property type="entry name" value="HYPOTHETICAL CONSERVED PROTEIN (EUROFUNG)-RELATED"/>
    <property type="match status" value="1"/>
</dbReference>
<dbReference type="InterPro" id="IPR036864">
    <property type="entry name" value="Zn2-C6_fun-type_DNA-bd_sf"/>
</dbReference>
<proteinExistence type="predicted"/>
<evidence type="ECO:0000259" key="8">
    <source>
        <dbReference type="PROSITE" id="PS50048"/>
    </source>
</evidence>
<evidence type="ECO:0000256" key="3">
    <source>
        <dbReference type="ARBA" id="ARBA00023015"/>
    </source>
</evidence>
<dbReference type="SUPFAM" id="SSF57701">
    <property type="entry name" value="Zn2/Cys6 DNA-binding domain"/>
    <property type="match status" value="1"/>
</dbReference>
<comment type="caution">
    <text evidence="9">The sequence shown here is derived from an EMBL/GenBank/DDBJ whole genome shotgun (WGS) entry which is preliminary data.</text>
</comment>
<keyword evidence="1" id="KW-0479">Metal-binding</keyword>
<accession>A0A9P7VDL5</accession>
<keyword evidence="5" id="KW-0804">Transcription</keyword>
<reference evidence="9" key="1">
    <citation type="submission" date="2021-03" db="EMBL/GenBank/DDBJ databases">
        <authorList>
            <person name="Palmer J.M."/>
        </authorList>
    </citation>
    <scope>NUCLEOTIDE SEQUENCE</scope>
    <source>
        <strain evidence="9">ARV_011</strain>
    </source>
</reference>
<feature type="compositionally biased region" description="Low complexity" evidence="7">
    <location>
        <begin position="163"/>
        <end position="182"/>
    </location>
</feature>
<feature type="compositionally biased region" description="Low complexity" evidence="7">
    <location>
        <begin position="809"/>
        <end position="830"/>
    </location>
</feature>
<dbReference type="InterPro" id="IPR001138">
    <property type="entry name" value="Zn2Cys6_DnaBD"/>
</dbReference>
<evidence type="ECO:0000313" key="9">
    <source>
        <dbReference type="EMBL" id="KAG7196228.1"/>
    </source>
</evidence>
<feature type="compositionally biased region" description="Pro residues" evidence="7">
    <location>
        <begin position="721"/>
        <end position="733"/>
    </location>
</feature>
<feature type="compositionally biased region" description="Polar residues" evidence="7">
    <location>
        <begin position="461"/>
        <end position="502"/>
    </location>
</feature>
<feature type="region of interest" description="Disordered" evidence="7">
    <location>
        <begin position="163"/>
        <end position="237"/>
    </location>
</feature>
<gene>
    <name evidence="9" type="ORF">KQ657_000241</name>
</gene>
<dbReference type="PANTHER" id="PTHR36206">
    <property type="entry name" value="ASPERCRYPTIN BIOSYNTHESIS CLUSTER-SPECIFIC TRANSCRIPTION REGULATOR ATNN-RELATED"/>
    <property type="match status" value="1"/>
</dbReference>
<keyword evidence="6" id="KW-0539">Nucleus</keyword>
<feature type="compositionally biased region" description="Low complexity" evidence="7">
    <location>
        <begin position="191"/>
        <end position="202"/>
    </location>
</feature>
<evidence type="ECO:0000256" key="4">
    <source>
        <dbReference type="ARBA" id="ARBA00023125"/>
    </source>
</evidence>
<evidence type="ECO:0000256" key="1">
    <source>
        <dbReference type="ARBA" id="ARBA00022723"/>
    </source>
</evidence>
<dbReference type="Pfam" id="PF00172">
    <property type="entry name" value="Zn_clus"/>
    <property type="match status" value="1"/>
</dbReference>
<evidence type="ECO:0000256" key="7">
    <source>
        <dbReference type="SAM" id="MobiDB-lite"/>
    </source>
</evidence>
<dbReference type="OrthoDB" id="3251668at2759"/>
<evidence type="ECO:0000256" key="5">
    <source>
        <dbReference type="ARBA" id="ARBA00023163"/>
    </source>
</evidence>
<feature type="compositionally biased region" description="Polar residues" evidence="7">
    <location>
        <begin position="763"/>
        <end position="789"/>
    </location>
</feature>
<dbReference type="CDD" id="cd00067">
    <property type="entry name" value="GAL4"/>
    <property type="match status" value="1"/>
</dbReference>
<feature type="compositionally biased region" description="Basic residues" evidence="7">
    <location>
        <begin position="745"/>
        <end position="755"/>
    </location>
</feature>
<keyword evidence="4" id="KW-0238">DNA-binding</keyword>
<dbReference type="InterPro" id="IPR052360">
    <property type="entry name" value="Transcr_Regulatory_Proteins"/>
</dbReference>
<name>A0A9P7VDL5_9ASCO</name>
<dbReference type="Gene3D" id="4.10.240.10">
    <property type="entry name" value="Zn(2)-C6 fungal-type DNA-binding domain"/>
    <property type="match status" value="1"/>
</dbReference>
<dbReference type="PROSITE" id="PS50048">
    <property type="entry name" value="ZN2_CY6_FUNGAL_2"/>
    <property type="match status" value="1"/>
</dbReference>
<dbReference type="GO" id="GO:0008270">
    <property type="term" value="F:zinc ion binding"/>
    <property type="evidence" value="ECO:0007669"/>
    <property type="project" value="InterPro"/>
</dbReference>
<dbReference type="GO" id="GO:0000981">
    <property type="term" value="F:DNA-binding transcription factor activity, RNA polymerase II-specific"/>
    <property type="evidence" value="ECO:0007669"/>
    <property type="project" value="InterPro"/>
</dbReference>
<feature type="compositionally biased region" description="Low complexity" evidence="7">
    <location>
        <begin position="548"/>
        <end position="559"/>
    </location>
</feature>